<evidence type="ECO:0000256" key="5">
    <source>
        <dbReference type="ARBA" id="ARBA00023136"/>
    </source>
</evidence>
<dbReference type="AlphaFoldDB" id="A0A8J7VYR8"/>
<dbReference type="EMBL" id="JAGSND010000002">
    <property type="protein sequence ID" value="MBR0597199.1"/>
    <property type="molecule type" value="Genomic_DNA"/>
</dbReference>
<comment type="subcellular location">
    <subcellularLocation>
        <location evidence="1">Cell membrane</location>
        <topology evidence="1">Single-pass membrane protein</topology>
    </subcellularLocation>
</comment>
<evidence type="ECO:0000259" key="7">
    <source>
        <dbReference type="Pfam" id="PF04024"/>
    </source>
</evidence>
<evidence type="ECO:0000256" key="1">
    <source>
        <dbReference type="ARBA" id="ARBA00004162"/>
    </source>
</evidence>
<keyword evidence="4 6" id="KW-1133">Transmembrane helix</keyword>
<evidence type="ECO:0000313" key="9">
    <source>
        <dbReference type="Proteomes" id="UP000675664"/>
    </source>
</evidence>
<keyword evidence="9" id="KW-1185">Reference proteome</keyword>
<evidence type="ECO:0000256" key="4">
    <source>
        <dbReference type="ARBA" id="ARBA00022989"/>
    </source>
</evidence>
<organism evidence="8 9">
    <name type="scientific">Sinanaerobacter chloroacetimidivorans</name>
    <dbReference type="NCBI Taxonomy" id="2818044"/>
    <lineage>
        <taxon>Bacteria</taxon>
        <taxon>Bacillati</taxon>
        <taxon>Bacillota</taxon>
        <taxon>Clostridia</taxon>
        <taxon>Peptostreptococcales</taxon>
        <taxon>Anaerovoracaceae</taxon>
        <taxon>Sinanaerobacter</taxon>
    </lineage>
</organism>
<evidence type="ECO:0000256" key="2">
    <source>
        <dbReference type="ARBA" id="ARBA00022475"/>
    </source>
</evidence>
<keyword evidence="2" id="KW-1003">Cell membrane</keyword>
<dbReference type="Pfam" id="PF04024">
    <property type="entry name" value="PspC"/>
    <property type="match status" value="1"/>
</dbReference>
<reference evidence="8" key="1">
    <citation type="submission" date="2021-04" db="EMBL/GenBank/DDBJ databases">
        <title>Sinoanaerobacter chloroacetimidivorans sp. nov., an obligate anaerobic bacterium isolated from anaerobic sludge.</title>
        <authorList>
            <person name="Bao Y."/>
        </authorList>
    </citation>
    <scope>NUCLEOTIDE SEQUENCE</scope>
    <source>
        <strain evidence="8">BAD-6</strain>
    </source>
</reference>
<feature type="domain" description="Phage shock protein PspC N-terminal" evidence="7">
    <location>
        <begin position="3"/>
        <end position="60"/>
    </location>
</feature>
<reference evidence="8" key="2">
    <citation type="submission" date="2021-04" db="EMBL/GenBank/DDBJ databases">
        <authorList>
            <person name="Liu J."/>
        </authorList>
    </citation>
    <scope>NUCLEOTIDE SEQUENCE</scope>
    <source>
        <strain evidence="8">BAD-6</strain>
    </source>
</reference>
<protein>
    <submittedName>
        <fullName evidence="8">PspC domain-containing protein</fullName>
    </submittedName>
</protein>
<feature type="transmembrane region" description="Helical" evidence="6">
    <location>
        <begin position="111"/>
        <end position="127"/>
    </location>
</feature>
<dbReference type="GO" id="GO:0005886">
    <property type="term" value="C:plasma membrane"/>
    <property type="evidence" value="ECO:0007669"/>
    <property type="project" value="UniProtKB-SubCell"/>
</dbReference>
<evidence type="ECO:0000313" key="8">
    <source>
        <dbReference type="EMBL" id="MBR0597199.1"/>
    </source>
</evidence>
<keyword evidence="5 6" id="KW-0472">Membrane</keyword>
<dbReference type="PANTHER" id="PTHR33885:SF3">
    <property type="entry name" value="PHAGE SHOCK PROTEIN C"/>
    <property type="match status" value="1"/>
</dbReference>
<dbReference type="Proteomes" id="UP000675664">
    <property type="component" value="Unassembled WGS sequence"/>
</dbReference>
<evidence type="ECO:0000256" key="3">
    <source>
        <dbReference type="ARBA" id="ARBA00022692"/>
    </source>
</evidence>
<dbReference type="InterPro" id="IPR052027">
    <property type="entry name" value="PspC"/>
</dbReference>
<proteinExistence type="predicted"/>
<keyword evidence="3 6" id="KW-0812">Transmembrane</keyword>
<comment type="caution">
    <text evidence="8">The sequence shown here is derived from an EMBL/GenBank/DDBJ whole genome shotgun (WGS) entry which is preliminary data.</text>
</comment>
<name>A0A8J7VYR8_9FIRM</name>
<feature type="transmembrane region" description="Helical" evidence="6">
    <location>
        <begin position="34"/>
        <end position="57"/>
    </location>
</feature>
<dbReference type="PANTHER" id="PTHR33885">
    <property type="entry name" value="PHAGE SHOCK PROTEIN C"/>
    <property type="match status" value="1"/>
</dbReference>
<feature type="transmembrane region" description="Helical" evidence="6">
    <location>
        <begin position="87"/>
        <end position="105"/>
    </location>
</feature>
<dbReference type="InterPro" id="IPR007168">
    <property type="entry name" value="Phageshock_PspC_N"/>
</dbReference>
<accession>A0A8J7VYR8</accession>
<dbReference type="RefSeq" id="WP_227017326.1">
    <property type="nucleotide sequence ID" value="NZ_JAGSND010000002.1"/>
</dbReference>
<gene>
    <name evidence="8" type="ORF">KCX82_04895</name>
</gene>
<evidence type="ECO:0000256" key="6">
    <source>
        <dbReference type="SAM" id="Phobius"/>
    </source>
</evidence>
<sequence>MERKLYKSSNDKVFAGVCGGIGEYFGVDSVIIRLIWVVFTLMAGAGLIAYIIAAIIIPEKNSNRSSGDTYYNSEETEPARHSSGMPALGIILIILGGIVLLKNFIPWIPEEIFLAALLIGLGIFFITKKSK</sequence>